<protein>
    <recommendedName>
        <fullName evidence="1">bis(5'-nucleosyl)-tetraphosphatase (symmetrical)</fullName>
        <ecNumber evidence="1">3.6.1.41</ecNumber>
    </recommendedName>
</protein>
<dbReference type="Proteomes" id="UP000092714">
    <property type="component" value="Unassembled WGS sequence"/>
</dbReference>
<organism evidence="8 9">
    <name type="scientific">Clostridium paraputrificum</name>
    <dbReference type="NCBI Taxonomy" id="29363"/>
    <lineage>
        <taxon>Bacteria</taxon>
        <taxon>Bacillati</taxon>
        <taxon>Bacillota</taxon>
        <taxon>Clostridia</taxon>
        <taxon>Eubacteriales</taxon>
        <taxon>Clostridiaceae</taxon>
        <taxon>Clostridium</taxon>
    </lineage>
</organism>
<dbReference type="GO" id="GO:0046872">
    <property type="term" value="F:metal ion binding"/>
    <property type="evidence" value="ECO:0007669"/>
    <property type="project" value="UniProtKB-KW"/>
</dbReference>
<accession>A0A173XXF0</accession>
<evidence type="ECO:0000256" key="5">
    <source>
        <dbReference type="ARBA" id="ARBA00023004"/>
    </source>
</evidence>
<dbReference type="InterPro" id="IPR003607">
    <property type="entry name" value="HD/PDEase_dom"/>
</dbReference>
<dbReference type="Gene3D" id="1.10.3210.10">
    <property type="entry name" value="Hypothetical protein af1432"/>
    <property type="match status" value="1"/>
</dbReference>
<dbReference type="PANTHER" id="PTHR35795:SF1">
    <property type="entry name" value="BIS(5'-NUCLEOSYL)-TETRAPHOSPHATASE, SYMMETRICAL"/>
    <property type="match status" value="1"/>
</dbReference>
<dbReference type="AlphaFoldDB" id="A0A173XXF0"/>
<evidence type="ECO:0000313" key="9">
    <source>
        <dbReference type="Proteomes" id="UP000092714"/>
    </source>
</evidence>
<evidence type="ECO:0000256" key="6">
    <source>
        <dbReference type="ARBA" id="ARBA00049417"/>
    </source>
</evidence>
<keyword evidence="2" id="KW-0479">Metal-binding</keyword>
<keyword evidence="3" id="KW-0547">Nucleotide-binding</keyword>
<keyword evidence="9" id="KW-1185">Reference proteome</keyword>
<dbReference type="SUPFAM" id="SSF109604">
    <property type="entry name" value="HD-domain/PDEase-like"/>
    <property type="match status" value="1"/>
</dbReference>
<evidence type="ECO:0000259" key="7">
    <source>
        <dbReference type="SMART" id="SM00471"/>
    </source>
</evidence>
<dbReference type="Pfam" id="PF01966">
    <property type="entry name" value="HD"/>
    <property type="match status" value="1"/>
</dbReference>
<dbReference type="RefSeq" id="WP_034865801.1">
    <property type="nucleotide sequence ID" value="NZ_CABJAZ010000001.1"/>
</dbReference>
<dbReference type="OrthoDB" id="5295945at2"/>
<keyword evidence="4" id="KW-0378">Hydrolase</keyword>
<proteinExistence type="predicted"/>
<dbReference type="GeneID" id="42774791"/>
<evidence type="ECO:0000256" key="2">
    <source>
        <dbReference type="ARBA" id="ARBA00022723"/>
    </source>
</evidence>
<sequence>MSIILDEFDYINSIEKTGDFTNDACELLEINNKNHTKKHVLEVAKTSLKLADRFLLDSEICYKSALLHDISSIIKPKDMIVIANENNMWLDISEQKYPFLLHQRISKLIAFHYFDITEKNILSSIECHTTLRSKPSKYEMILFLADKISWDQDGKPPYIDIIEDGLSISLENACKNYINYVYENNMLLCPHKWMNEAHRYFASI</sequence>
<gene>
    <name evidence="8" type="ORF">CP373A1_10235</name>
</gene>
<dbReference type="SMART" id="SM00471">
    <property type="entry name" value="HDc"/>
    <property type="match status" value="1"/>
</dbReference>
<dbReference type="InterPro" id="IPR051094">
    <property type="entry name" value="Diverse_Catalytic_Enzymes"/>
</dbReference>
<dbReference type="EMBL" id="MAPZ01000019">
    <property type="protein sequence ID" value="OBY10870.1"/>
    <property type="molecule type" value="Genomic_DNA"/>
</dbReference>
<comment type="caution">
    <text evidence="8">The sequence shown here is derived from an EMBL/GenBank/DDBJ whole genome shotgun (WGS) entry which is preliminary data.</text>
</comment>
<reference evidence="8 9" key="1">
    <citation type="submission" date="2016-06" db="EMBL/GenBank/DDBJ databases">
        <authorList>
            <person name="Kjaerup R.B."/>
            <person name="Dalgaard T.S."/>
            <person name="Juul-Madsen H.R."/>
        </authorList>
    </citation>
    <scope>NUCLEOTIDE SEQUENCE [LARGE SCALE GENOMIC DNA]</scope>
    <source>
        <strain evidence="8 9">373-A1</strain>
    </source>
</reference>
<dbReference type="GO" id="GO:0000166">
    <property type="term" value="F:nucleotide binding"/>
    <property type="evidence" value="ECO:0007669"/>
    <property type="project" value="UniProtKB-KW"/>
</dbReference>
<dbReference type="CDD" id="cd00077">
    <property type="entry name" value="HDc"/>
    <property type="match status" value="1"/>
</dbReference>
<dbReference type="eggNOG" id="COG1713">
    <property type="taxonomic scope" value="Bacteria"/>
</dbReference>
<evidence type="ECO:0000256" key="1">
    <source>
        <dbReference type="ARBA" id="ARBA00012506"/>
    </source>
</evidence>
<dbReference type="InterPro" id="IPR006674">
    <property type="entry name" value="HD_domain"/>
</dbReference>
<feature type="domain" description="HD/PDEase" evidence="7">
    <location>
        <begin position="32"/>
        <end position="160"/>
    </location>
</feature>
<dbReference type="EC" id="3.6.1.41" evidence="1"/>
<dbReference type="PANTHER" id="PTHR35795">
    <property type="entry name" value="SLR1885 PROTEIN"/>
    <property type="match status" value="1"/>
</dbReference>
<evidence type="ECO:0000313" key="8">
    <source>
        <dbReference type="EMBL" id="OBY10870.1"/>
    </source>
</evidence>
<dbReference type="NCBIfam" id="TIGR00488">
    <property type="entry name" value="bis(5'-nucleosyl)-tetraphosphatase (symmetrical) YqeK"/>
    <property type="match status" value="1"/>
</dbReference>
<dbReference type="GO" id="GO:0008803">
    <property type="term" value="F:bis(5'-nucleosyl)-tetraphosphatase (symmetrical) activity"/>
    <property type="evidence" value="ECO:0007669"/>
    <property type="project" value="UniProtKB-EC"/>
</dbReference>
<comment type="catalytic activity">
    <reaction evidence="6">
        <text>P(1),P(4)-bis(5'-adenosyl) tetraphosphate + H2O = 2 ADP + 2 H(+)</text>
        <dbReference type="Rhea" id="RHEA:24252"/>
        <dbReference type="ChEBI" id="CHEBI:15377"/>
        <dbReference type="ChEBI" id="CHEBI:15378"/>
        <dbReference type="ChEBI" id="CHEBI:58141"/>
        <dbReference type="ChEBI" id="CHEBI:456216"/>
        <dbReference type="EC" id="3.6.1.41"/>
    </reaction>
</comment>
<dbReference type="InterPro" id="IPR005249">
    <property type="entry name" value="YqeK"/>
</dbReference>
<evidence type="ECO:0000256" key="3">
    <source>
        <dbReference type="ARBA" id="ARBA00022741"/>
    </source>
</evidence>
<name>A0A173XXF0_9CLOT</name>
<evidence type="ECO:0000256" key="4">
    <source>
        <dbReference type="ARBA" id="ARBA00022801"/>
    </source>
</evidence>
<keyword evidence="5" id="KW-0408">Iron</keyword>